<dbReference type="EMBL" id="LR796649">
    <property type="protein sequence ID" value="CAB4157131.1"/>
    <property type="molecule type" value="Genomic_DNA"/>
</dbReference>
<accession>A0A6J5NI26</accession>
<gene>
    <name evidence="1" type="ORF">UFOVP680_49</name>
</gene>
<evidence type="ECO:0000313" key="1">
    <source>
        <dbReference type="EMBL" id="CAB4157131.1"/>
    </source>
</evidence>
<feature type="non-terminal residue" evidence="1">
    <location>
        <position position="1"/>
    </location>
</feature>
<proteinExistence type="predicted"/>
<name>A0A6J5NI26_9CAUD</name>
<sequence>SGVVVFDQQMTKFVMGVHIGSKAKGHGLATVARVLDRAAAAARRFFC</sequence>
<protein>
    <submittedName>
        <fullName evidence="1">Uncharacterized protein</fullName>
    </submittedName>
</protein>
<reference evidence="1" key="1">
    <citation type="submission" date="2020-04" db="EMBL/GenBank/DDBJ databases">
        <authorList>
            <person name="Chiriac C."/>
            <person name="Salcher M."/>
            <person name="Ghai R."/>
            <person name="Kavagutti S V."/>
        </authorList>
    </citation>
    <scope>NUCLEOTIDE SEQUENCE</scope>
</reference>
<organism evidence="1">
    <name type="scientific">uncultured Caudovirales phage</name>
    <dbReference type="NCBI Taxonomy" id="2100421"/>
    <lineage>
        <taxon>Viruses</taxon>
        <taxon>Duplodnaviria</taxon>
        <taxon>Heunggongvirae</taxon>
        <taxon>Uroviricota</taxon>
        <taxon>Caudoviricetes</taxon>
        <taxon>Peduoviridae</taxon>
        <taxon>Maltschvirus</taxon>
        <taxon>Maltschvirus maltsch</taxon>
    </lineage>
</organism>